<dbReference type="AlphaFoldDB" id="A0A2V4AKM5"/>
<reference evidence="1 2" key="1">
    <citation type="submission" date="2016-07" db="EMBL/GenBank/DDBJ databases">
        <title>Draft genome sequence of Prauserella muralis DSM 45305, isolated from a mould-covered wall in an indoor environment.</title>
        <authorList>
            <person name="Ruckert C."/>
            <person name="Albersmeier A."/>
            <person name="Jiang C.-L."/>
            <person name="Jiang Y."/>
            <person name="Kalinowski J."/>
            <person name="Schneider O."/>
            <person name="Winkler A."/>
            <person name="Zotchev S.B."/>
        </authorList>
    </citation>
    <scope>NUCLEOTIDE SEQUENCE [LARGE SCALE GENOMIC DNA]</scope>
    <source>
        <strain evidence="1 2">DSM 45305</strain>
    </source>
</reference>
<organism evidence="1 2">
    <name type="scientific">Prauserella muralis</name>
    <dbReference type="NCBI Taxonomy" id="588067"/>
    <lineage>
        <taxon>Bacteria</taxon>
        <taxon>Bacillati</taxon>
        <taxon>Actinomycetota</taxon>
        <taxon>Actinomycetes</taxon>
        <taxon>Pseudonocardiales</taxon>
        <taxon>Pseudonocardiaceae</taxon>
        <taxon>Prauserella</taxon>
    </lineage>
</organism>
<protein>
    <submittedName>
        <fullName evidence="1">Uncharacterized protein</fullName>
    </submittedName>
</protein>
<dbReference type="RefSeq" id="WP_112283967.1">
    <property type="nucleotide sequence ID" value="NZ_MASW01000006.1"/>
</dbReference>
<proteinExistence type="predicted"/>
<evidence type="ECO:0000313" key="2">
    <source>
        <dbReference type="Proteomes" id="UP000249915"/>
    </source>
</evidence>
<sequence length="87" mass="9722">MTRPPRICPLCSGPVAVERVHVGDLDDPYRTVPGRVHCLDRCETWSPAERAQVREQAALRRSVERLVELLEPLAVPQRIVFGPPGVT</sequence>
<gene>
    <name evidence="1" type="ORF">BAY60_25425</name>
</gene>
<evidence type="ECO:0000313" key="1">
    <source>
        <dbReference type="EMBL" id="PXY20848.1"/>
    </source>
</evidence>
<keyword evidence="2" id="KW-1185">Reference proteome</keyword>
<dbReference type="Proteomes" id="UP000249915">
    <property type="component" value="Unassembled WGS sequence"/>
</dbReference>
<comment type="caution">
    <text evidence="1">The sequence shown here is derived from an EMBL/GenBank/DDBJ whole genome shotgun (WGS) entry which is preliminary data.</text>
</comment>
<dbReference type="EMBL" id="MASW01000006">
    <property type="protein sequence ID" value="PXY20848.1"/>
    <property type="molecule type" value="Genomic_DNA"/>
</dbReference>
<name>A0A2V4AKM5_9PSEU</name>
<accession>A0A2V4AKM5</accession>